<reference evidence="1" key="1">
    <citation type="journal article" date="2020" name="Nature">
        <title>Giant virus diversity and host interactions through global metagenomics.</title>
        <authorList>
            <person name="Schulz F."/>
            <person name="Roux S."/>
            <person name="Paez-Espino D."/>
            <person name="Jungbluth S."/>
            <person name="Walsh D.A."/>
            <person name="Denef V.J."/>
            <person name="McMahon K.D."/>
            <person name="Konstantinidis K.T."/>
            <person name="Eloe-Fadrosh E.A."/>
            <person name="Kyrpides N.C."/>
            <person name="Woyke T."/>
        </authorList>
    </citation>
    <scope>NUCLEOTIDE SEQUENCE</scope>
    <source>
        <strain evidence="1">GVMAG-M-3300017651-5</strain>
    </source>
</reference>
<accession>A0A6C0BNE8</accession>
<protein>
    <submittedName>
        <fullName evidence="1">Uncharacterized protein</fullName>
    </submittedName>
</protein>
<proteinExistence type="predicted"/>
<dbReference type="AlphaFoldDB" id="A0A6C0BNE8"/>
<dbReference type="EMBL" id="MN739197">
    <property type="protein sequence ID" value="QHS93119.1"/>
    <property type="molecule type" value="Genomic_DNA"/>
</dbReference>
<sequence length="34" mass="3913">MDQLQITQSLWSIVHNHHLSESGLILTMSHDLEV</sequence>
<evidence type="ECO:0000313" key="1">
    <source>
        <dbReference type="EMBL" id="QHS93119.1"/>
    </source>
</evidence>
<name>A0A6C0BNE8_9ZZZZ</name>
<organism evidence="1">
    <name type="scientific">viral metagenome</name>
    <dbReference type="NCBI Taxonomy" id="1070528"/>
    <lineage>
        <taxon>unclassified sequences</taxon>
        <taxon>metagenomes</taxon>
        <taxon>organismal metagenomes</taxon>
    </lineage>
</organism>